<accession>A0A4Y2QMH6</accession>
<reference evidence="2 3" key="1">
    <citation type="journal article" date="2019" name="Sci. Rep.">
        <title>Orb-weaving spider Araneus ventricosus genome elucidates the spidroin gene catalogue.</title>
        <authorList>
            <person name="Kono N."/>
            <person name="Nakamura H."/>
            <person name="Ohtoshi R."/>
            <person name="Moran D.A.P."/>
            <person name="Shinohara A."/>
            <person name="Yoshida Y."/>
            <person name="Fujiwara M."/>
            <person name="Mori M."/>
            <person name="Tomita M."/>
            <person name="Arakawa K."/>
        </authorList>
    </citation>
    <scope>NUCLEOTIDE SEQUENCE [LARGE SCALE GENOMIC DNA]</scope>
</reference>
<evidence type="ECO:0000256" key="1">
    <source>
        <dbReference type="SAM" id="Coils"/>
    </source>
</evidence>
<keyword evidence="3" id="KW-1185">Reference proteome</keyword>
<organism evidence="2 3">
    <name type="scientific">Araneus ventricosus</name>
    <name type="common">Orbweaver spider</name>
    <name type="synonym">Epeira ventricosa</name>
    <dbReference type="NCBI Taxonomy" id="182803"/>
    <lineage>
        <taxon>Eukaryota</taxon>
        <taxon>Metazoa</taxon>
        <taxon>Ecdysozoa</taxon>
        <taxon>Arthropoda</taxon>
        <taxon>Chelicerata</taxon>
        <taxon>Arachnida</taxon>
        <taxon>Araneae</taxon>
        <taxon>Araneomorphae</taxon>
        <taxon>Entelegynae</taxon>
        <taxon>Araneoidea</taxon>
        <taxon>Araneidae</taxon>
        <taxon>Araneus</taxon>
    </lineage>
</organism>
<feature type="coiled-coil region" evidence="1">
    <location>
        <begin position="63"/>
        <end position="112"/>
    </location>
</feature>
<keyword evidence="1" id="KW-0175">Coiled coil</keyword>
<sequence length="129" mass="14877">MAEKFEVLLAEMKAGQEGMEAGQVRMEQVQEEMKDLILTGKKEMRSNIENQVEGIKVHVDECIGRMEEEVQGMKGKIEEVEGEVHMKIEEVKSEVQEQLRDLERRCGVFEIRPNNFPSKSRIHVFLADS</sequence>
<dbReference type="Proteomes" id="UP000499080">
    <property type="component" value="Unassembled WGS sequence"/>
</dbReference>
<dbReference type="EMBL" id="BGPR01014277">
    <property type="protein sequence ID" value="GBN64521.1"/>
    <property type="molecule type" value="Genomic_DNA"/>
</dbReference>
<evidence type="ECO:0000313" key="2">
    <source>
        <dbReference type="EMBL" id="GBN64521.1"/>
    </source>
</evidence>
<name>A0A4Y2QMH6_ARAVE</name>
<comment type="caution">
    <text evidence="2">The sequence shown here is derived from an EMBL/GenBank/DDBJ whole genome shotgun (WGS) entry which is preliminary data.</text>
</comment>
<evidence type="ECO:0000313" key="3">
    <source>
        <dbReference type="Proteomes" id="UP000499080"/>
    </source>
</evidence>
<proteinExistence type="predicted"/>
<gene>
    <name evidence="2" type="ORF">AVEN_146717_1</name>
</gene>
<dbReference type="SUPFAM" id="SSF47162">
    <property type="entry name" value="Apolipoprotein"/>
    <property type="match status" value="1"/>
</dbReference>
<protein>
    <submittedName>
        <fullName evidence="2">Uncharacterized protein</fullName>
    </submittedName>
</protein>
<dbReference type="Gene3D" id="1.20.120.20">
    <property type="entry name" value="Apolipoprotein"/>
    <property type="match status" value="1"/>
</dbReference>
<dbReference type="AlphaFoldDB" id="A0A4Y2QMH6"/>